<evidence type="ECO:0000313" key="2">
    <source>
        <dbReference type="Proteomes" id="UP001301012"/>
    </source>
</evidence>
<proteinExistence type="predicted"/>
<protein>
    <submittedName>
        <fullName evidence="1">Uncharacterized protein</fullName>
    </submittedName>
</protein>
<accession>A0ABT7E522</accession>
<gene>
    <name evidence="1" type="ORF">QOZ84_00300</name>
</gene>
<dbReference type="EMBL" id="JASKYM010000001">
    <property type="protein sequence ID" value="MDK2561972.1"/>
    <property type="molecule type" value="Genomic_DNA"/>
</dbReference>
<comment type="caution">
    <text evidence="1">The sequence shown here is derived from an EMBL/GenBank/DDBJ whole genome shotgun (WGS) entry which is preliminary data.</text>
</comment>
<name>A0ABT7E522_9FIRM</name>
<sequence>MRDVDLKFIEPEDVFQTIEKCDNKKLKISYCSLTLNGKCMNSKNAIIKINKIHRNCGFVEGVILKDNEPLENIILKSSQILSLECVKGSQKPDKPSIFEIIKNCNGLIRITQCTKLEKGICKDSKTFNFMVTQIDEKNKNIKGYRIKSNGQPEYMVLDSSTILKVECLSPREAFNMSFK</sequence>
<keyword evidence="2" id="KW-1185">Reference proteome</keyword>
<dbReference type="RefSeq" id="WP_284130964.1">
    <property type="nucleotide sequence ID" value="NZ_JASKYM010000001.1"/>
</dbReference>
<evidence type="ECO:0000313" key="1">
    <source>
        <dbReference type="EMBL" id="MDK2561972.1"/>
    </source>
</evidence>
<reference evidence="1 2" key="1">
    <citation type="submission" date="2023-05" db="EMBL/GenBank/DDBJ databases">
        <title>Rombocin, a short stable natural nisin variant, displays selective antimicrobial activity against Listeria monocytogenes and employs dual mode of action to kill target bacterial strains.</title>
        <authorList>
            <person name="Wambui J."/>
            <person name="Stephan R."/>
            <person name="Kuipers O.P."/>
        </authorList>
    </citation>
    <scope>NUCLEOTIDE SEQUENCE [LARGE SCALE GENOMIC DNA]</scope>
    <source>
        <strain evidence="1 2">RC002</strain>
    </source>
</reference>
<dbReference type="Proteomes" id="UP001301012">
    <property type="component" value="Unassembled WGS sequence"/>
</dbReference>
<organism evidence="1 2">
    <name type="scientific">Romboutsia sedimentorum</name>
    <dbReference type="NCBI Taxonomy" id="1368474"/>
    <lineage>
        <taxon>Bacteria</taxon>
        <taxon>Bacillati</taxon>
        <taxon>Bacillota</taxon>
        <taxon>Clostridia</taxon>
        <taxon>Peptostreptococcales</taxon>
        <taxon>Peptostreptococcaceae</taxon>
        <taxon>Romboutsia</taxon>
    </lineage>
</organism>